<dbReference type="PANTHER" id="PTHR43479">
    <property type="entry name" value="ACREF/ENVCD OPERON REPRESSOR-RELATED"/>
    <property type="match status" value="1"/>
</dbReference>
<dbReference type="InterPro" id="IPR009057">
    <property type="entry name" value="Homeodomain-like_sf"/>
</dbReference>
<dbReference type="Pfam" id="PF00440">
    <property type="entry name" value="TetR_N"/>
    <property type="match status" value="1"/>
</dbReference>
<dbReference type="EMBL" id="UHFN01000007">
    <property type="protein sequence ID" value="SUN60818.1"/>
    <property type="molecule type" value="Genomic_DNA"/>
</dbReference>
<gene>
    <name evidence="4" type="ORF">NCTC12224_01173</name>
</gene>
<evidence type="ECO:0000256" key="1">
    <source>
        <dbReference type="ARBA" id="ARBA00023125"/>
    </source>
</evidence>
<dbReference type="RefSeq" id="WP_142743604.1">
    <property type="nucleotide sequence ID" value="NZ_JBNPNB010000058.1"/>
</dbReference>
<sequence length="217" mass="25188">MGNVLGQNLFRSGAQTVTTVRKLRTRRQIYHAAGKLLQDIPYDKLRATQIAEEALISRSGFYLYFSDKDAMVSSYYDFLIRKVTAIYDAHRKDAADVDQALIEVIAFLQDEELFAALLGDHSTPVIREKTRENIRMVAMAEIVDYYKLLGFDLTNMRLDKTDLEYFQDIIVDSIISILMRWFTRRKAERPERVAGMIREFLIAFKAVSKQHFRESLS</sequence>
<dbReference type="Gene3D" id="1.10.357.10">
    <property type="entry name" value="Tetracycline Repressor, domain 2"/>
    <property type="match status" value="1"/>
</dbReference>
<reference evidence="4 5" key="1">
    <citation type="submission" date="2018-06" db="EMBL/GenBank/DDBJ databases">
        <authorList>
            <consortium name="Pathogen Informatics"/>
            <person name="Doyle S."/>
        </authorList>
    </citation>
    <scope>NUCLEOTIDE SEQUENCE [LARGE SCALE GENOMIC DNA]</scope>
    <source>
        <strain evidence="4 5">NCTC12224</strain>
    </source>
</reference>
<dbReference type="OrthoDB" id="9812993at2"/>
<organism evidence="4 5">
    <name type="scientific">Streptococcus hyointestinalis</name>
    <dbReference type="NCBI Taxonomy" id="1337"/>
    <lineage>
        <taxon>Bacteria</taxon>
        <taxon>Bacillati</taxon>
        <taxon>Bacillota</taxon>
        <taxon>Bacilli</taxon>
        <taxon>Lactobacillales</taxon>
        <taxon>Streptococcaceae</taxon>
        <taxon>Streptococcus</taxon>
    </lineage>
</organism>
<keyword evidence="5" id="KW-1185">Reference proteome</keyword>
<dbReference type="Proteomes" id="UP000254924">
    <property type="component" value="Unassembled WGS sequence"/>
</dbReference>
<dbReference type="GO" id="GO:0003677">
    <property type="term" value="F:DNA binding"/>
    <property type="evidence" value="ECO:0007669"/>
    <property type="project" value="UniProtKB-UniRule"/>
</dbReference>
<dbReference type="InterPro" id="IPR050624">
    <property type="entry name" value="HTH-type_Tx_Regulator"/>
</dbReference>
<evidence type="ECO:0000313" key="4">
    <source>
        <dbReference type="EMBL" id="SUN60818.1"/>
    </source>
</evidence>
<proteinExistence type="predicted"/>
<evidence type="ECO:0000313" key="5">
    <source>
        <dbReference type="Proteomes" id="UP000254924"/>
    </source>
</evidence>
<keyword evidence="1 2" id="KW-0238">DNA-binding</keyword>
<dbReference type="SUPFAM" id="SSF46689">
    <property type="entry name" value="Homeodomain-like"/>
    <property type="match status" value="1"/>
</dbReference>
<feature type="DNA-binding region" description="H-T-H motif" evidence="2">
    <location>
        <begin position="46"/>
        <end position="65"/>
    </location>
</feature>
<evidence type="ECO:0000256" key="2">
    <source>
        <dbReference type="PROSITE-ProRule" id="PRU00335"/>
    </source>
</evidence>
<protein>
    <submittedName>
        <fullName evidence="4">Transcriptional regulator</fullName>
    </submittedName>
</protein>
<dbReference type="InterPro" id="IPR001647">
    <property type="entry name" value="HTH_TetR"/>
</dbReference>
<feature type="domain" description="HTH tetR-type" evidence="3">
    <location>
        <begin position="23"/>
        <end position="83"/>
    </location>
</feature>
<dbReference type="PANTHER" id="PTHR43479:SF11">
    <property type="entry name" value="ACREF_ENVCD OPERON REPRESSOR-RELATED"/>
    <property type="match status" value="1"/>
</dbReference>
<dbReference type="AlphaFoldDB" id="A0A380K7E7"/>
<evidence type="ECO:0000259" key="3">
    <source>
        <dbReference type="PROSITE" id="PS50977"/>
    </source>
</evidence>
<name>A0A380K7E7_9STRE</name>
<dbReference type="PROSITE" id="PS50977">
    <property type="entry name" value="HTH_TETR_2"/>
    <property type="match status" value="1"/>
</dbReference>
<accession>A0A380K7E7</accession>